<comment type="similarity">
    <text evidence="2">Belongs to the RLP family.</text>
</comment>
<evidence type="ECO:0000256" key="4">
    <source>
        <dbReference type="ARBA" id="ARBA00022614"/>
    </source>
</evidence>
<comment type="subcellular location">
    <subcellularLocation>
        <location evidence="1">Cell membrane</location>
        <topology evidence="1">Single-pass type I membrane protein</topology>
    </subcellularLocation>
</comment>
<evidence type="ECO:0000313" key="16">
    <source>
        <dbReference type="RefSeq" id="XP_022717789.1"/>
    </source>
</evidence>
<protein>
    <submittedName>
        <fullName evidence="16">Receptor-like protein 12</fullName>
    </submittedName>
</protein>
<feature type="chain" id="PRO_5027806185" evidence="13">
    <location>
        <begin position="17"/>
        <end position="655"/>
    </location>
</feature>
<evidence type="ECO:0000256" key="12">
    <source>
        <dbReference type="SAM" id="Phobius"/>
    </source>
</evidence>
<dbReference type="GO" id="GO:0005886">
    <property type="term" value="C:plasma membrane"/>
    <property type="evidence" value="ECO:0007669"/>
    <property type="project" value="UniProtKB-SubCell"/>
</dbReference>
<evidence type="ECO:0000256" key="13">
    <source>
        <dbReference type="SAM" id="SignalP"/>
    </source>
</evidence>
<evidence type="ECO:0000256" key="11">
    <source>
        <dbReference type="ARBA" id="ARBA00023180"/>
    </source>
</evidence>
<dbReference type="FunFam" id="3.80.10.10:FF:000095">
    <property type="entry name" value="LRR receptor-like serine/threonine-protein kinase GSO1"/>
    <property type="match status" value="1"/>
</dbReference>
<keyword evidence="3" id="KW-1003">Cell membrane</keyword>
<dbReference type="PRINTS" id="PR00019">
    <property type="entry name" value="LEURICHRPT"/>
</dbReference>
<keyword evidence="6 13" id="KW-0732">Signal</keyword>
<evidence type="ECO:0000256" key="10">
    <source>
        <dbReference type="ARBA" id="ARBA00023170"/>
    </source>
</evidence>
<dbReference type="Proteomes" id="UP000515121">
    <property type="component" value="Unplaced"/>
</dbReference>
<organism evidence="15 16">
    <name type="scientific">Durio zibethinus</name>
    <name type="common">Durian</name>
    <dbReference type="NCBI Taxonomy" id="66656"/>
    <lineage>
        <taxon>Eukaryota</taxon>
        <taxon>Viridiplantae</taxon>
        <taxon>Streptophyta</taxon>
        <taxon>Embryophyta</taxon>
        <taxon>Tracheophyta</taxon>
        <taxon>Spermatophyta</taxon>
        <taxon>Magnoliopsida</taxon>
        <taxon>eudicotyledons</taxon>
        <taxon>Gunneridae</taxon>
        <taxon>Pentapetalae</taxon>
        <taxon>rosids</taxon>
        <taxon>malvids</taxon>
        <taxon>Malvales</taxon>
        <taxon>Malvaceae</taxon>
        <taxon>Helicteroideae</taxon>
        <taxon>Durio</taxon>
    </lineage>
</organism>
<keyword evidence="11" id="KW-0325">Glycoprotein</keyword>
<evidence type="ECO:0000256" key="3">
    <source>
        <dbReference type="ARBA" id="ARBA00022475"/>
    </source>
</evidence>
<keyword evidence="15" id="KW-1185">Reference proteome</keyword>
<dbReference type="KEGG" id="dzi:111276287"/>
<evidence type="ECO:0000256" key="2">
    <source>
        <dbReference type="ARBA" id="ARBA00009592"/>
    </source>
</evidence>
<accession>A0A6P5WP55</accession>
<dbReference type="InterPro" id="IPR003591">
    <property type="entry name" value="Leu-rich_rpt_typical-subtyp"/>
</dbReference>
<dbReference type="OrthoDB" id="442066at2759"/>
<evidence type="ECO:0000256" key="1">
    <source>
        <dbReference type="ARBA" id="ARBA00004251"/>
    </source>
</evidence>
<evidence type="ECO:0000256" key="8">
    <source>
        <dbReference type="ARBA" id="ARBA00022989"/>
    </source>
</evidence>
<keyword evidence="4" id="KW-0433">Leucine-rich repeat</keyword>
<reference evidence="16" key="1">
    <citation type="submission" date="2025-08" db="UniProtKB">
        <authorList>
            <consortium name="RefSeq"/>
        </authorList>
    </citation>
    <scope>IDENTIFICATION</scope>
    <source>
        <tissue evidence="16">Fruit stalk</tissue>
    </source>
</reference>
<evidence type="ECO:0000256" key="6">
    <source>
        <dbReference type="ARBA" id="ARBA00022729"/>
    </source>
</evidence>
<dbReference type="InterPro" id="IPR013210">
    <property type="entry name" value="LRR_N_plant-typ"/>
</dbReference>
<dbReference type="AlphaFoldDB" id="A0A6P5WP55"/>
<sequence length="655" mass="73165">MVLLLLPPFGATLSAGSPNISTDRLALLVLKSHVTYDPRNFLASNWSTSASVCNWIGVTCGSRHQRVTALNFSAMSLTGTIPPHLGNLSFLAWLDIHNNSFQGSLPIELANLRRLKYLNFANNSFSGEFPSWFGSFTQLQSLYLDGNNFTGVIPSTLGNLSKLEIFRVEFLIVYSNAKNWCIYPSITIFGGKFAYRDRKFDYAQPIVSLQEQPRRLHSFLNLHSVFVASHLISDIFDHLPNLRWLYLSGSQISGRIPTSLFKCKRLEHIYLASNQLEGTVPLEVANLTSLKVLNIGGNNLIRRFPTAPLSLHWLSVSENNLVGEMPSLICNLSSLLGLNLDKNNLGGTIPKCIGNLSSLLYIVLRKNNFHGKLPENFAKGCSLRSFEINNNQLEGSLPQSLDNSKVTFSFTRLRVIDLSHNHFSGYLPTNFFENLQAIRERCEKKVKPEYMIDASADGVVYYIQNVTFTIKGLETEFQALLTTWTVIDFSNNQLVGEIPNSLGELHSLIVLNLSHNSLTCPIPSSFGDLSELEALDLSSNKLEGEILAQQKNLVFLDVLNLSHNYLIGPIPQDNQFDTFENDSYNGNLGLCGFPLSRSCSNDGKLKPTPATRALSWKFAMLMGYGCGLVFGLSMGYIVFTTGKPWWFVRMIERVQ</sequence>
<keyword evidence="8 12" id="KW-1133">Transmembrane helix</keyword>
<keyword evidence="5 12" id="KW-0812">Transmembrane</keyword>
<name>A0A6P5WP55_DURZI</name>
<dbReference type="Pfam" id="PF13855">
    <property type="entry name" value="LRR_8"/>
    <property type="match status" value="3"/>
</dbReference>
<feature type="signal peptide" evidence="13">
    <location>
        <begin position="1"/>
        <end position="16"/>
    </location>
</feature>
<dbReference type="InterPro" id="IPR032675">
    <property type="entry name" value="LRR_dom_sf"/>
</dbReference>
<evidence type="ECO:0000256" key="9">
    <source>
        <dbReference type="ARBA" id="ARBA00023136"/>
    </source>
</evidence>
<gene>
    <name evidence="16" type="primary">LOC111276287</name>
</gene>
<dbReference type="InterPro" id="IPR001611">
    <property type="entry name" value="Leu-rich_rpt"/>
</dbReference>
<dbReference type="PANTHER" id="PTHR48065">
    <property type="entry name" value="OS10G0469600 PROTEIN"/>
    <property type="match status" value="1"/>
</dbReference>
<dbReference type="PANTHER" id="PTHR48065:SF70">
    <property type="entry name" value="RECEPTOR-LIKE PROTEIN 12"/>
    <property type="match status" value="1"/>
</dbReference>
<keyword evidence="10" id="KW-0675">Receptor</keyword>
<dbReference type="FunFam" id="3.80.10.10:FF:000111">
    <property type="entry name" value="LRR receptor-like serine/threonine-protein kinase ERECTA"/>
    <property type="match status" value="1"/>
</dbReference>
<keyword evidence="7" id="KW-0677">Repeat</keyword>
<evidence type="ECO:0000256" key="5">
    <source>
        <dbReference type="ARBA" id="ARBA00022692"/>
    </source>
</evidence>
<feature type="transmembrane region" description="Helical" evidence="12">
    <location>
        <begin position="618"/>
        <end position="639"/>
    </location>
</feature>
<dbReference type="SMART" id="SM00369">
    <property type="entry name" value="LRR_TYP"/>
    <property type="match status" value="7"/>
</dbReference>
<dbReference type="SUPFAM" id="SSF52047">
    <property type="entry name" value="RNI-like"/>
    <property type="match status" value="1"/>
</dbReference>
<dbReference type="GeneID" id="111276287"/>
<dbReference type="Gene3D" id="3.80.10.10">
    <property type="entry name" value="Ribonuclease Inhibitor"/>
    <property type="match status" value="2"/>
</dbReference>
<feature type="domain" description="Leucine-rich repeat-containing N-terminal plant-type" evidence="14">
    <location>
        <begin position="21"/>
        <end position="60"/>
    </location>
</feature>
<keyword evidence="9 12" id="KW-0472">Membrane</keyword>
<evidence type="ECO:0000259" key="14">
    <source>
        <dbReference type="Pfam" id="PF08263"/>
    </source>
</evidence>
<evidence type="ECO:0000313" key="15">
    <source>
        <dbReference type="Proteomes" id="UP000515121"/>
    </source>
</evidence>
<dbReference type="Pfam" id="PF00560">
    <property type="entry name" value="LRR_1"/>
    <property type="match status" value="3"/>
</dbReference>
<dbReference type="RefSeq" id="XP_022717789.1">
    <property type="nucleotide sequence ID" value="XM_022862054.1"/>
</dbReference>
<proteinExistence type="inferred from homology"/>
<dbReference type="FunFam" id="3.80.10.10:FF:000627">
    <property type="entry name" value="Probable leucine-rich repeat receptor-like protein kinase At2g33170"/>
    <property type="match status" value="1"/>
</dbReference>
<evidence type="ECO:0000256" key="7">
    <source>
        <dbReference type="ARBA" id="ARBA00022737"/>
    </source>
</evidence>
<dbReference type="Pfam" id="PF08263">
    <property type="entry name" value="LRRNT_2"/>
    <property type="match status" value="1"/>
</dbReference>